<evidence type="ECO:0000313" key="5">
    <source>
        <dbReference type="Proteomes" id="UP000250369"/>
    </source>
</evidence>
<dbReference type="InterPro" id="IPR028098">
    <property type="entry name" value="Glyco_trans_4-like_N"/>
</dbReference>
<evidence type="ECO:0000313" key="4">
    <source>
        <dbReference type="EMBL" id="RAV16679.1"/>
    </source>
</evidence>
<name>A0A329M950_9BACL</name>
<evidence type="ECO:0000259" key="1">
    <source>
        <dbReference type="Pfam" id="PF00534"/>
    </source>
</evidence>
<feature type="domain" description="Glycosyltransferase subfamily 4-like N-terminal" evidence="3">
    <location>
        <begin position="55"/>
        <end position="173"/>
    </location>
</feature>
<dbReference type="Pfam" id="PF00534">
    <property type="entry name" value="Glycos_transf_1"/>
    <property type="match status" value="1"/>
</dbReference>
<dbReference type="Pfam" id="PF13439">
    <property type="entry name" value="Glyco_transf_4"/>
    <property type="match status" value="1"/>
</dbReference>
<dbReference type="InterPro" id="IPR011990">
    <property type="entry name" value="TPR-like_helical_dom_sf"/>
</dbReference>
<accession>A0A329M950</accession>
<feature type="domain" description="Glycosyl transferase family 1" evidence="1">
    <location>
        <begin position="184"/>
        <end position="299"/>
    </location>
</feature>
<dbReference type="Gene3D" id="3.40.50.150">
    <property type="entry name" value="Vaccinia Virus protein VP39"/>
    <property type="match status" value="1"/>
</dbReference>
<dbReference type="AlphaFoldDB" id="A0A329M950"/>
<feature type="domain" description="Methyltransferase FkbM" evidence="2">
    <location>
        <begin position="593"/>
        <end position="751"/>
    </location>
</feature>
<dbReference type="SUPFAM" id="SSF48452">
    <property type="entry name" value="TPR-like"/>
    <property type="match status" value="1"/>
</dbReference>
<organism evidence="4 5">
    <name type="scientific">Paenibacillus contaminans</name>
    <dbReference type="NCBI Taxonomy" id="450362"/>
    <lineage>
        <taxon>Bacteria</taxon>
        <taxon>Bacillati</taxon>
        <taxon>Bacillota</taxon>
        <taxon>Bacilli</taxon>
        <taxon>Bacillales</taxon>
        <taxon>Paenibacillaceae</taxon>
        <taxon>Paenibacillus</taxon>
    </lineage>
</organism>
<dbReference type="PANTHER" id="PTHR34203:SF15">
    <property type="entry name" value="SLL1173 PROTEIN"/>
    <property type="match status" value="1"/>
</dbReference>
<reference evidence="4 5" key="1">
    <citation type="journal article" date="2009" name="Int. J. Syst. Evol. Microbiol.">
        <title>Paenibacillus contaminans sp. nov., isolated from a contaminated laboratory plate.</title>
        <authorList>
            <person name="Chou J.H."/>
            <person name="Lee J.H."/>
            <person name="Lin M.C."/>
            <person name="Chang P.S."/>
            <person name="Arun A.B."/>
            <person name="Young C.C."/>
            <person name="Chen W.M."/>
        </authorList>
    </citation>
    <scope>NUCLEOTIDE SEQUENCE [LARGE SCALE GENOMIC DNA]</scope>
    <source>
        <strain evidence="4 5">CKOBP-6</strain>
    </source>
</reference>
<dbReference type="InterPro" id="IPR006342">
    <property type="entry name" value="FkbM_mtfrase"/>
</dbReference>
<gene>
    <name evidence="4" type="ORF">DQG23_27975</name>
</gene>
<dbReference type="EMBL" id="QMFB01000020">
    <property type="protein sequence ID" value="RAV16679.1"/>
    <property type="molecule type" value="Genomic_DNA"/>
</dbReference>
<dbReference type="InterPro" id="IPR029063">
    <property type="entry name" value="SAM-dependent_MTases_sf"/>
</dbReference>
<dbReference type="NCBIfam" id="TIGR01444">
    <property type="entry name" value="fkbM_fam"/>
    <property type="match status" value="1"/>
</dbReference>
<dbReference type="InterPro" id="IPR052514">
    <property type="entry name" value="SAM-dependent_MTase"/>
</dbReference>
<comment type="caution">
    <text evidence="4">The sequence shown here is derived from an EMBL/GenBank/DDBJ whole genome shotgun (WGS) entry which is preliminary data.</text>
</comment>
<evidence type="ECO:0000259" key="3">
    <source>
        <dbReference type="Pfam" id="PF13439"/>
    </source>
</evidence>
<sequence>MKKRGLIGRTIPPSYPIKRCWKELFPMSSLLVRPEMPKRIVQVAPDFYPVPPRLYGGIERMVHGLTEELAARGFDVYLYARAGSETSAKLVPYEHEGSDPQAIASFVERTMPDGVDLIHDHTHHSVIGRKKLPIPTVCSIHDSLKNPVDHPVYLSRRALAVIGRNEGRFVYNGIDVQAYPFQENKQSYLLFMGVLNWHKGIVHALDIAEKSGKRLIIAGPVFNNTYYEKEVAPRLAKNPNVSYVGEVGGEERLSLLADAECMLFPTSWEEPFGLVMVEALACGTPVLALANGAVPEVLAGFPELVCGSAEEMAAKAEAGCYPDPGTLRDYVAGQFTTALMADRYVSVYEELWSVPTSAAEAEPTAADAERQPKLEEENLEQALEACERMLRSSDIGDEMKITVCERAADLCYRNGDTARERAYALRSFRYDTPRAEFCCRLGFQHLQLQELDKAIFWYSLAVRLEKPAKPGALYYEACWTWLPYVQLCICHYRQNNYEEAYRQNELARQLVPDNEHVIHNKSLLKRLLSPAPSAASSRTEETVELTNVRGGMFRMTLELPGFLEETIIREGGWEPQLARMLSRFVQVGGIFLDVGANIGYHALYIAGLYPDATCICFEPHPDIFRQLERNKSLNGFERLFVRELAVGDSNGRVSFHMQTDDCYNRGMSAIDAYANLGPSYRVAEVELATLDSQLPEADKSRVSVMKIDTQGNELRVLAGARDIIRLSRPVVAFELHDDAKRMLPELLVFLDGYRIYKIQPWSGEVRSYDEEDPPGFLHDYICIPESRFSGLWAPKL</sequence>
<dbReference type="Pfam" id="PF05050">
    <property type="entry name" value="Methyltransf_21"/>
    <property type="match status" value="1"/>
</dbReference>
<dbReference type="SUPFAM" id="SSF53756">
    <property type="entry name" value="UDP-Glycosyltransferase/glycogen phosphorylase"/>
    <property type="match status" value="1"/>
</dbReference>
<dbReference type="Proteomes" id="UP000250369">
    <property type="component" value="Unassembled WGS sequence"/>
</dbReference>
<dbReference type="InterPro" id="IPR001296">
    <property type="entry name" value="Glyco_trans_1"/>
</dbReference>
<dbReference type="SUPFAM" id="SSF53335">
    <property type="entry name" value="S-adenosyl-L-methionine-dependent methyltransferases"/>
    <property type="match status" value="1"/>
</dbReference>
<dbReference type="GO" id="GO:0016757">
    <property type="term" value="F:glycosyltransferase activity"/>
    <property type="evidence" value="ECO:0007669"/>
    <property type="project" value="InterPro"/>
</dbReference>
<keyword evidence="5" id="KW-1185">Reference proteome</keyword>
<evidence type="ECO:0000259" key="2">
    <source>
        <dbReference type="Pfam" id="PF05050"/>
    </source>
</evidence>
<dbReference type="Gene3D" id="3.40.50.2000">
    <property type="entry name" value="Glycogen Phosphorylase B"/>
    <property type="match status" value="2"/>
</dbReference>
<dbReference type="Gene3D" id="1.25.40.10">
    <property type="entry name" value="Tetratricopeptide repeat domain"/>
    <property type="match status" value="1"/>
</dbReference>
<protein>
    <recommendedName>
        <fullName evidence="6">FkbM family methyltransferase</fullName>
    </recommendedName>
</protein>
<proteinExistence type="predicted"/>
<evidence type="ECO:0008006" key="6">
    <source>
        <dbReference type="Google" id="ProtNLM"/>
    </source>
</evidence>
<dbReference type="PANTHER" id="PTHR34203">
    <property type="entry name" value="METHYLTRANSFERASE, FKBM FAMILY PROTEIN"/>
    <property type="match status" value="1"/>
</dbReference>